<dbReference type="GO" id="GO:0006352">
    <property type="term" value="P:DNA-templated transcription initiation"/>
    <property type="evidence" value="ECO:0007669"/>
    <property type="project" value="InterPro"/>
</dbReference>
<dbReference type="STRING" id="563176.SAMN04488090_0024"/>
<dbReference type="EMBL" id="FNGS01000001">
    <property type="protein sequence ID" value="SDL11465.1"/>
    <property type="molecule type" value="Genomic_DNA"/>
</dbReference>
<evidence type="ECO:0000256" key="4">
    <source>
        <dbReference type="ARBA" id="ARBA00023163"/>
    </source>
</evidence>
<dbReference type="InterPro" id="IPR039425">
    <property type="entry name" value="RNA_pol_sigma-70-like"/>
</dbReference>
<dbReference type="AlphaFoldDB" id="A0A1G9HF28"/>
<proteinExistence type="inferred from homology"/>
<dbReference type="CDD" id="cd06171">
    <property type="entry name" value="Sigma70_r4"/>
    <property type="match status" value="1"/>
</dbReference>
<evidence type="ECO:0000256" key="3">
    <source>
        <dbReference type="ARBA" id="ARBA00023082"/>
    </source>
</evidence>
<feature type="domain" description="RNA polymerase sigma factor 70 region 4 type 2" evidence="6">
    <location>
        <begin position="137"/>
        <end position="188"/>
    </location>
</feature>
<feature type="domain" description="RNA polymerase sigma-70 region 2" evidence="5">
    <location>
        <begin position="35"/>
        <end position="101"/>
    </location>
</feature>
<evidence type="ECO:0000256" key="2">
    <source>
        <dbReference type="ARBA" id="ARBA00023015"/>
    </source>
</evidence>
<evidence type="ECO:0000256" key="1">
    <source>
        <dbReference type="ARBA" id="ARBA00010641"/>
    </source>
</evidence>
<dbReference type="InterPro" id="IPR013325">
    <property type="entry name" value="RNA_pol_sigma_r2"/>
</dbReference>
<keyword evidence="4" id="KW-0804">Transcription</keyword>
<dbReference type="Pfam" id="PF04542">
    <property type="entry name" value="Sigma70_r2"/>
    <property type="match status" value="1"/>
</dbReference>
<dbReference type="Pfam" id="PF08281">
    <property type="entry name" value="Sigma70_r4_2"/>
    <property type="match status" value="1"/>
</dbReference>
<dbReference type="PANTHER" id="PTHR43133">
    <property type="entry name" value="RNA POLYMERASE ECF-TYPE SIGMA FACTO"/>
    <property type="match status" value="1"/>
</dbReference>
<dbReference type="Gene3D" id="1.10.1740.10">
    <property type="match status" value="1"/>
</dbReference>
<protein>
    <submittedName>
        <fullName evidence="7">RNA polymerase sigma-70 factor, ECF subfamily</fullName>
    </submittedName>
</protein>
<accession>A0A1G9HF28</accession>
<dbReference type="InterPro" id="IPR013324">
    <property type="entry name" value="RNA_pol_sigma_r3/r4-like"/>
</dbReference>
<dbReference type="InterPro" id="IPR007627">
    <property type="entry name" value="RNA_pol_sigma70_r2"/>
</dbReference>
<comment type="similarity">
    <text evidence="1">Belongs to the sigma-70 factor family. ECF subfamily.</text>
</comment>
<dbReference type="InterPro" id="IPR036388">
    <property type="entry name" value="WH-like_DNA-bd_sf"/>
</dbReference>
<dbReference type="SUPFAM" id="SSF88659">
    <property type="entry name" value="Sigma3 and sigma4 domains of RNA polymerase sigma factors"/>
    <property type="match status" value="1"/>
</dbReference>
<keyword evidence="8" id="KW-1185">Reference proteome</keyword>
<dbReference type="Proteomes" id="UP000198901">
    <property type="component" value="Unassembled WGS sequence"/>
</dbReference>
<evidence type="ECO:0000313" key="7">
    <source>
        <dbReference type="EMBL" id="SDL11465.1"/>
    </source>
</evidence>
<gene>
    <name evidence="7" type="ORF">SAMN04488090_0024</name>
</gene>
<dbReference type="SUPFAM" id="SSF88946">
    <property type="entry name" value="Sigma2 domain of RNA polymerase sigma factors"/>
    <property type="match status" value="1"/>
</dbReference>
<keyword evidence="3" id="KW-0731">Sigma factor</keyword>
<evidence type="ECO:0000313" key="8">
    <source>
        <dbReference type="Proteomes" id="UP000198901"/>
    </source>
</evidence>
<name>A0A1G9HF28_9BACT</name>
<sequence>MNDSTGSFPGNNRSRMADDKQIWDAYQQKGAFAELYNFYVRDLLRYGYRISSDRQLVQDHLQDLFVHLWNHRDRLGHVQEPRFYLYKSLRNRILRSIESNRLIPTVDGVLSEEWFPDGVDAEPTWVETEHRHRELTRLQAALERLPVRQQEVIQLRYYHDFSTEEIARIMKVNEQSARNLLFRAVRQLRGQLPSAILLLLFSQPV</sequence>
<dbReference type="InterPro" id="IPR013249">
    <property type="entry name" value="RNA_pol_sigma70_r4_t2"/>
</dbReference>
<dbReference type="GO" id="GO:0003677">
    <property type="term" value="F:DNA binding"/>
    <property type="evidence" value="ECO:0007669"/>
    <property type="project" value="InterPro"/>
</dbReference>
<dbReference type="InterPro" id="IPR014284">
    <property type="entry name" value="RNA_pol_sigma-70_dom"/>
</dbReference>
<dbReference type="NCBIfam" id="TIGR02937">
    <property type="entry name" value="sigma70-ECF"/>
    <property type="match status" value="1"/>
</dbReference>
<dbReference type="GO" id="GO:0016987">
    <property type="term" value="F:sigma factor activity"/>
    <property type="evidence" value="ECO:0007669"/>
    <property type="project" value="UniProtKB-KW"/>
</dbReference>
<keyword evidence="2" id="KW-0805">Transcription regulation</keyword>
<evidence type="ECO:0000259" key="6">
    <source>
        <dbReference type="Pfam" id="PF08281"/>
    </source>
</evidence>
<evidence type="ECO:0000259" key="5">
    <source>
        <dbReference type="Pfam" id="PF04542"/>
    </source>
</evidence>
<organism evidence="7 8">
    <name type="scientific">Siphonobacter aquaeclarae</name>
    <dbReference type="NCBI Taxonomy" id="563176"/>
    <lineage>
        <taxon>Bacteria</taxon>
        <taxon>Pseudomonadati</taxon>
        <taxon>Bacteroidota</taxon>
        <taxon>Cytophagia</taxon>
        <taxon>Cytophagales</taxon>
        <taxon>Cytophagaceae</taxon>
        <taxon>Siphonobacter</taxon>
    </lineage>
</organism>
<dbReference type="Gene3D" id="1.10.10.10">
    <property type="entry name" value="Winged helix-like DNA-binding domain superfamily/Winged helix DNA-binding domain"/>
    <property type="match status" value="1"/>
</dbReference>
<dbReference type="PANTHER" id="PTHR43133:SF46">
    <property type="entry name" value="RNA POLYMERASE SIGMA-70 FACTOR ECF SUBFAMILY"/>
    <property type="match status" value="1"/>
</dbReference>
<reference evidence="7 8" key="1">
    <citation type="submission" date="2016-10" db="EMBL/GenBank/DDBJ databases">
        <authorList>
            <person name="de Groot N.N."/>
        </authorList>
    </citation>
    <scope>NUCLEOTIDE SEQUENCE [LARGE SCALE GENOMIC DNA]</scope>
    <source>
        <strain evidence="7 8">DSM 21668</strain>
    </source>
</reference>